<evidence type="ECO:0000256" key="4">
    <source>
        <dbReference type="ARBA" id="ARBA00022825"/>
    </source>
</evidence>
<sequence>MFSRFLRPTLRTGGEVQRRALHQPSHWPVSASALRSTQETNALSLVPIVIEQTGRGERSYDIYSRLLRERVIMLSGPIHDGVSSLLVAQLLFLEAEETQKPIHLYVNSPGGSVTAGMAIYDTMQYVSSPIHTYCIGQACSMGSLILAAGEKGHRQSLPNSSVMIHQPSGGASGQASDIAIHAKEILRWRQRLTEIYVRHCIKTEPNGETLEAASKRFETALERDYFMTAEEALEFGIIDKIVENRPSVPKAP</sequence>
<dbReference type="GO" id="GO:0009368">
    <property type="term" value="C:endopeptidase Clp complex"/>
    <property type="evidence" value="ECO:0007669"/>
    <property type="project" value="TreeGrafter"/>
</dbReference>
<comment type="similarity">
    <text evidence="1 8">Belongs to the peptidase S14 family.</text>
</comment>
<dbReference type="PRINTS" id="PR00127">
    <property type="entry name" value="CLPPROTEASEP"/>
</dbReference>
<evidence type="ECO:0000256" key="5">
    <source>
        <dbReference type="PROSITE-ProRule" id="PRU10085"/>
    </source>
</evidence>
<gene>
    <name evidence="9" type="ORF">BS47DRAFT_1296199</name>
</gene>
<dbReference type="SUPFAM" id="SSF52096">
    <property type="entry name" value="ClpP/crotonase"/>
    <property type="match status" value="1"/>
</dbReference>
<dbReference type="GO" id="GO:0004176">
    <property type="term" value="F:ATP-dependent peptidase activity"/>
    <property type="evidence" value="ECO:0007669"/>
    <property type="project" value="InterPro"/>
</dbReference>
<protein>
    <recommendedName>
        <fullName evidence="8">ATP-dependent Clp protease proteolytic subunit</fullName>
        <ecNumber evidence="7">3.4.21.92</ecNumber>
    </recommendedName>
</protein>
<dbReference type="EMBL" id="MU128972">
    <property type="protein sequence ID" value="KAF9513460.1"/>
    <property type="molecule type" value="Genomic_DNA"/>
</dbReference>
<dbReference type="PROSITE" id="PS00381">
    <property type="entry name" value="CLP_PROTEASE_SER"/>
    <property type="match status" value="1"/>
</dbReference>
<evidence type="ECO:0000256" key="3">
    <source>
        <dbReference type="ARBA" id="ARBA00022801"/>
    </source>
</evidence>
<dbReference type="FunFam" id="3.90.226.10:FF:000001">
    <property type="entry name" value="ATP-dependent Clp protease proteolytic subunit"/>
    <property type="match status" value="1"/>
</dbReference>
<evidence type="ECO:0000256" key="7">
    <source>
        <dbReference type="RuleBase" id="RU000549"/>
    </source>
</evidence>
<dbReference type="HAMAP" id="MF_00444">
    <property type="entry name" value="ClpP"/>
    <property type="match status" value="1"/>
</dbReference>
<dbReference type="PANTHER" id="PTHR10381">
    <property type="entry name" value="ATP-DEPENDENT CLP PROTEASE PROTEOLYTIC SUBUNIT"/>
    <property type="match status" value="1"/>
</dbReference>
<dbReference type="GO" id="GO:0051117">
    <property type="term" value="F:ATPase binding"/>
    <property type="evidence" value="ECO:0007669"/>
    <property type="project" value="TreeGrafter"/>
</dbReference>
<evidence type="ECO:0000256" key="6">
    <source>
        <dbReference type="PROSITE-ProRule" id="PRU10086"/>
    </source>
</evidence>
<feature type="active site" evidence="6">
    <location>
        <position position="165"/>
    </location>
</feature>
<evidence type="ECO:0000256" key="1">
    <source>
        <dbReference type="ARBA" id="ARBA00007039"/>
    </source>
</evidence>
<keyword evidence="10" id="KW-1185">Reference proteome</keyword>
<dbReference type="GO" id="GO:0004252">
    <property type="term" value="F:serine-type endopeptidase activity"/>
    <property type="evidence" value="ECO:0007669"/>
    <property type="project" value="UniProtKB-EC"/>
</dbReference>
<dbReference type="CDD" id="cd07017">
    <property type="entry name" value="S14_ClpP_2"/>
    <property type="match status" value="1"/>
</dbReference>
<dbReference type="Proteomes" id="UP000886523">
    <property type="component" value="Unassembled WGS sequence"/>
</dbReference>
<dbReference type="InterPro" id="IPR029045">
    <property type="entry name" value="ClpP/crotonase-like_dom_sf"/>
</dbReference>
<evidence type="ECO:0000256" key="8">
    <source>
        <dbReference type="RuleBase" id="RU003567"/>
    </source>
</evidence>
<dbReference type="PROSITE" id="PS00382">
    <property type="entry name" value="CLP_PROTEASE_HIS"/>
    <property type="match status" value="1"/>
</dbReference>
<dbReference type="GO" id="GO:0006515">
    <property type="term" value="P:protein quality control for misfolded or incompletely synthesized proteins"/>
    <property type="evidence" value="ECO:0007669"/>
    <property type="project" value="TreeGrafter"/>
</dbReference>
<dbReference type="InterPro" id="IPR023562">
    <property type="entry name" value="ClpP/TepA"/>
</dbReference>
<evidence type="ECO:0000313" key="10">
    <source>
        <dbReference type="Proteomes" id="UP000886523"/>
    </source>
</evidence>
<dbReference type="NCBIfam" id="NF001368">
    <property type="entry name" value="PRK00277.1"/>
    <property type="match status" value="1"/>
</dbReference>
<dbReference type="EC" id="3.4.21.92" evidence="7"/>
<dbReference type="AlphaFoldDB" id="A0A9P6DX33"/>
<dbReference type="InterPro" id="IPR018215">
    <property type="entry name" value="ClpP_Ser_AS"/>
</dbReference>
<reference evidence="9" key="1">
    <citation type="journal article" date="2020" name="Nat. Commun.">
        <title>Large-scale genome sequencing of mycorrhizal fungi provides insights into the early evolution of symbiotic traits.</title>
        <authorList>
            <person name="Miyauchi S."/>
            <person name="Kiss E."/>
            <person name="Kuo A."/>
            <person name="Drula E."/>
            <person name="Kohler A."/>
            <person name="Sanchez-Garcia M."/>
            <person name="Morin E."/>
            <person name="Andreopoulos B."/>
            <person name="Barry K.W."/>
            <person name="Bonito G."/>
            <person name="Buee M."/>
            <person name="Carver A."/>
            <person name="Chen C."/>
            <person name="Cichocki N."/>
            <person name="Clum A."/>
            <person name="Culley D."/>
            <person name="Crous P.W."/>
            <person name="Fauchery L."/>
            <person name="Girlanda M."/>
            <person name="Hayes R.D."/>
            <person name="Keri Z."/>
            <person name="LaButti K."/>
            <person name="Lipzen A."/>
            <person name="Lombard V."/>
            <person name="Magnuson J."/>
            <person name="Maillard F."/>
            <person name="Murat C."/>
            <person name="Nolan M."/>
            <person name="Ohm R.A."/>
            <person name="Pangilinan J."/>
            <person name="Pereira M.F."/>
            <person name="Perotto S."/>
            <person name="Peter M."/>
            <person name="Pfister S."/>
            <person name="Riley R."/>
            <person name="Sitrit Y."/>
            <person name="Stielow J.B."/>
            <person name="Szollosi G."/>
            <person name="Zifcakova L."/>
            <person name="Stursova M."/>
            <person name="Spatafora J.W."/>
            <person name="Tedersoo L."/>
            <person name="Vaario L.M."/>
            <person name="Yamada A."/>
            <person name="Yan M."/>
            <person name="Wang P."/>
            <person name="Xu J."/>
            <person name="Bruns T."/>
            <person name="Baldrian P."/>
            <person name="Vilgalys R."/>
            <person name="Dunand C."/>
            <person name="Henrissat B."/>
            <person name="Grigoriev I.V."/>
            <person name="Hibbett D."/>
            <person name="Nagy L.G."/>
            <person name="Martin F.M."/>
        </authorList>
    </citation>
    <scope>NUCLEOTIDE SEQUENCE</scope>
    <source>
        <strain evidence="9">UP504</strain>
    </source>
</reference>
<dbReference type="InterPro" id="IPR001907">
    <property type="entry name" value="ClpP"/>
</dbReference>
<name>A0A9P6DX33_9AGAM</name>
<feature type="active site" evidence="5">
    <location>
        <position position="140"/>
    </location>
</feature>
<keyword evidence="2 7" id="KW-0645">Protease</keyword>
<evidence type="ECO:0000256" key="2">
    <source>
        <dbReference type="ARBA" id="ARBA00022670"/>
    </source>
</evidence>
<comment type="caution">
    <text evidence="9">The sequence shown here is derived from an EMBL/GenBank/DDBJ whole genome shotgun (WGS) entry which is preliminary data.</text>
</comment>
<accession>A0A9P6DX33</accession>
<dbReference type="Pfam" id="PF00574">
    <property type="entry name" value="CLP_protease"/>
    <property type="match status" value="1"/>
</dbReference>
<organism evidence="9 10">
    <name type="scientific">Hydnum rufescens UP504</name>
    <dbReference type="NCBI Taxonomy" id="1448309"/>
    <lineage>
        <taxon>Eukaryota</taxon>
        <taxon>Fungi</taxon>
        <taxon>Dikarya</taxon>
        <taxon>Basidiomycota</taxon>
        <taxon>Agaricomycotina</taxon>
        <taxon>Agaricomycetes</taxon>
        <taxon>Cantharellales</taxon>
        <taxon>Hydnaceae</taxon>
        <taxon>Hydnum</taxon>
    </lineage>
</organism>
<dbReference type="InterPro" id="IPR033135">
    <property type="entry name" value="ClpP_His_AS"/>
</dbReference>
<keyword evidence="4 7" id="KW-0720">Serine protease</keyword>
<evidence type="ECO:0000313" key="9">
    <source>
        <dbReference type="EMBL" id="KAF9513460.1"/>
    </source>
</evidence>
<proteinExistence type="inferred from homology"/>
<dbReference type="OrthoDB" id="2017408at2759"/>
<keyword evidence="3 7" id="KW-0378">Hydrolase</keyword>
<dbReference type="Gene3D" id="3.90.226.10">
    <property type="entry name" value="2-enoyl-CoA Hydratase, Chain A, domain 1"/>
    <property type="match status" value="1"/>
</dbReference>
<dbReference type="PANTHER" id="PTHR10381:SF11">
    <property type="entry name" value="ATP-DEPENDENT CLP PROTEASE PROTEOLYTIC SUBUNIT, MITOCHONDRIAL"/>
    <property type="match status" value="1"/>
</dbReference>